<comment type="similarity">
    <text evidence="2 9">Belongs to the glycosyl hydrolase 35 family.</text>
</comment>
<dbReference type="InterPro" id="IPR037110">
    <property type="entry name" value="Betagal_dom2_sf"/>
</dbReference>
<dbReference type="InterPro" id="IPR025300">
    <property type="entry name" value="BetaGal_jelly_roll_dom"/>
</dbReference>
<keyword evidence="7 8" id="KW-0326">Glycosidase</keyword>
<dbReference type="FunFam" id="2.60.120.260:FF:000065">
    <property type="entry name" value="Beta-galactosidase A"/>
    <property type="match status" value="1"/>
</dbReference>
<feature type="chain" id="PRO_5025617403" description="Beta-galactosidase" evidence="10">
    <location>
        <begin position="20"/>
        <end position="1012"/>
    </location>
</feature>
<feature type="signal peptide" evidence="10">
    <location>
        <begin position="1"/>
        <end position="19"/>
    </location>
</feature>
<proteinExistence type="inferred from homology"/>
<dbReference type="PROSITE" id="PS01182">
    <property type="entry name" value="GLYCOSYL_HYDROL_F35"/>
    <property type="match status" value="1"/>
</dbReference>
<dbReference type="PRINTS" id="PR00742">
    <property type="entry name" value="GLHYDRLASE35"/>
</dbReference>
<feature type="domain" description="Beta-galactosidase" evidence="11">
    <location>
        <begin position="392"/>
        <end position="574"/>
    </location>
</feature>
<keyword evidence="6" id="KW-0325">Glycoprotein</keyword>
<dbReference type="Pfam" id="PF01301">
    <property type="entry name" value="Glyco_hydro_35"/>
    <property type="match status" value="1"/>
</dbReference>
<dbReference type="InterPro" id="IPR036833">
    <property type="entry name" value="BetaGal_dom3_sf"/>
</dbReference>
<evidence type="ECO:0000256" key="9">
    <source>
        <dbReference type="RuleBase" id="RU003679"/>
    </source>
</evidence>
<reference evidence="12" key="1">
    <citation type="journal article" date="2020" name="Stud. Mycol.">
        <title>101 Dothideomycetes genomes: a test case for predicting lifestyles and emergence of pathogens.</title>
        <authorList>
            <person name="Haridas S."/>
            <person name="Albert R."/>
            <person name="Binder M."/>
            <person name="Bloem J."/>
            <person name="Labutti K."/>
            <person name="Salamov A."/>
            <person name="Andreopoulos B."/>
            <person name="Baker S."/>
            <person name="Barry K."/>
            <person name="Bills G."/>
            <person name="Bluhm B."/>
            <person name="Cannon C."/>
            <person name="Castanera R."/>
            <person name="Culley D."/>
            <person name="Daum C."/>
            <person name="Ezra D."/>
            <person name="Gonzalez J."/>
            <person name="Henrissat B."/>
            <person name="Kuo A."/>
            <person name="Liang C."/>
            <person name="Lipzen A."/>
            <person name="Lutzoni F."/>
            <person name="Magnuson J."/>
            <person name="Mondo S."/>
            <person name="Nolan M."/>
            <person name="Ohm R."/>
            <person name="Pangilinan J."/>
            <person name="Park H.-J."/>
            <person name="Ramirez L."/>
            <person name="Alfaro M."/>
            <person name="Sun H."/>
            <person name="Tritt A."/>
            <person name="Yoshinaga Y."/>
            <person name="Zwiers L.-H."/>
            <person name="Turgeon B."/>
            <person name="Goodwin S."/>
            <person name="Spatafora J."/>
            <person name="Crous P."/>
            <person name="Grigoriev I."/>
        </authorList>
    </citation>
    <scope>NUCLEOTIDE SEQUENCE</scope>
    <source>
        <strain evidence="12">CBS 115976</strain>
    </source>
</reference>
<dbReference type="EC" id="3.2.1.23" evidence="3 8"/>
<comment type="catalytic activity">
    <reaction evidence="1 8">
        <text>Hydrolysis of terminal non-reducing beta-D-galactose residues in beta-D-galactosides.</text>
        <dbReference type="EC" id="3.2.1.23"/>
    </reaction>
</comment>
<evidence type="ECO:0000256" key="8">
    <source>
        <dbReference type="RuleBase" id="RU000675"/>
    </source>
</evidence>
<dbReference type="SUPFAM" id="SSF51011">
    <property type="entry name" value="Glycosyl hydrolase domain"/>
    <property type="match status" value="1"/>
</dbReference>
<sequence>MIFTTLLFAVSLLCQLVSGAVDQHPTRAAEKESAQKLVTWDKDSFFIRGERLFIYSGEFHAFRLPVPGLWLDIFQKIKALGFNAVSFYIYWGLHEGKSGRFIDDGIWSYDEFFRAAKETGLYLIARPGPYINAETSAGGLPGWTLQIPVTQRSDNPVWYNTTVNYLDNILGIIADQQITRGGPVIMVQSENEYTGWPGLTKTEFPNMENKKYMQGVKQMFLDRGIVVPLYVNDNTVSGYFAPGTGVGELDLYGIDAYPLRYDCWNPSVWPIIRFPENWHKLHLKQSPNAPLAVTELQGGSSANWGGVDQDQCGALVNEESIRVLHKQQYSFGTRLLNIYMAYGGTNWGNLGYHGGDTSYDYGAFIGETRHVRREKYSEVKIQANFLKVTPAYLRATPGDVSNGSFVGTDKLAVTQVNATDSDTKFYIVRHADFQSREITNYRLNVFCSLGNVSIPQMAGQLTLFGRDSKIHVTDYDVGDILLRYSTAEIFTWATNRAGKTILILYGGEGEWHEFAVDQSLGKPDIPLDDPLIQLGNVPPVWLVKWKVTKSRRILRFEEADLEVHLIWRNHAYSHWTLELPAPMPIGNYSSPSKSSVVIAGGYLMRSASVSGNELHLTGDVNATTDIELLHEPTGKVMQIFFNGHDLNAAQSPEGLLKATIPWKAPSYTLPDFSATKWKYIDSLPELSDTYDDSKWTACDRATTPNPHKLQTPRSLYASDYGYHTGSMIYRGSFKANGNETSLYLLTAGGYGFGQTIFLNGTYVGMWPGSNTNMSYEATYSLPRNLKRSENYMLTILIEHFGFIESAPGNDEIKAPMGIRNYKLDGHPQSDITWKMTGNFGGEDYADLVRGPKNEGAMFAERQGYHQPKPPSATWKSVDPISEGISGAGVGFFTTEFELKVPAGYDVPMFVRLGNDTFNRDDKTSPSWRAQIYVNGYQFGKHVVSNLGPQYKYPVPEGILNHNGINTLAITIWSLRPEGASLGKLELIPDPAILSSYSKPELVSMPAWKLRPG</sequence>
<dbReference type="InterPro" id="IPR001944">
    <property type="entry name" value="Glycoside_Hdrlase_35"/>
</dbReference>
<dbReference type="FunFam" id="3.20.20.80:FF:000040">
    <property type="entry name" value="Beta-galactosidase A"/>
    <property type="match status" value="1"/>
</dbReference>
<dbReference type="Pfam" id="PF13363">
    <property type="entry name" value="BetaGal_dom3"/>
    <property type="match status" value="1"/>
</dbReference>
<feature type="non-terminal residue" evidence="12">
    <location>
        <position position="1012"/>
    </location>
</feature>
<dbReference type="SUPFAM" id="SSF49785">
    <property type="entry name" value="Galactose-binding domain-like"/>
    <property type="match status" value="2"/>
</dbReference>
<evidence type="ECO:0000256" key="6">
    <source>
        <dbReference type="ARBA" id="ARBA00023180"/>
    </source>
</evidence>
<evidence type="ECO:0000259" key="11">
    <source>
        <dbReference type="SMART" id="SM01029"/>
    </source>
</evidence>
<dbReference type="AlphaFoldDB" id="A0A6A6UQ99"/>
<dbReference type="InterPro" id="IPR019801">
    <property type="entry name" value="Glyco_hydro_35_CS"/>
</dbReference>
<dbReference type="Gene3D" id="2.60.120.260">
    <property type="entry name" value="Galactose-binding domain-like"/>
    <property type="match status" value="2"/>
</dbReference>
<dbReference type="Gene3D" id="3.20.20.80">
    <property type="entry name" value="Glycosidases"/>
    <property type="match status" value="1"/>
</dbReference>
<dbReference type="SUPFAM" id="SSF51445">
    <property type="entry name" value="(Trans)glycosidases"/>
    <property type="match status" value="1"/>
</dbReference>
<keyword evidence="4 10" id="KW-0732">Signal</keyword>
<dbReference type="InterPro" id="IPR017853">
    <property type="entry name" value="GH"/>
</dbReference>
<dbReference type="Proteomes" id="UP000799302">
    <property type="component" value="Unassembled WGS sequence"/>
</dbReference>
<evidence type="ECO:0000256" key="3">
    <source>
        <dbReference type="ARBA" id="ARBA00012756"/>
    </source>
</evidence>
<dbReference type="SMART" id="SM01029">
    <property type="entry name" value="BetaGal_dom2"/>
    <property type="match status" value="1"/>
</dbReference>
<dbReference type="InterPro" id="IPR008979">
    <property type="entry name" value="Galactose-bd-like_sf"/>
</dbReference>
<name>A0A6A6UQ99_9PEZI</name>
<dbReference type="PANTHER" id="PTHR23421">
    <property type="entry name" value="BETA-GALACTOSIDASE RELATED"/>
    <property type="match status" value="1"/>
</dbReference>
<dbReference type="SUPFAM" id="SSF117100">
    <property type="entry name" value="Beta-galactosidase LacA, domain 3"/>
    <property type="match status" value="1"/>
</dbReference>
<organism evidence="12 13">
    <name type="scientific">Microthyrium microscopicum</name>
    <dbReference type="NCBI Taxonomy" id="703497"/>
    <lineage>
        <taxon>Eukaryota</taxon>
        <taxon>Fungi</taxon>
        <taxon>Dikarya</taxon>
        <taxon>Ascomycota</taxon>
        <taxon>Pezizomycotina</taxon>
        <taxon>Dothideomycetes</taxon>
        <taxon>Dothideomycetes incertae sedis</taxon>
        <taxon>Microthyriales</taxon>
        <taxon>Microthyriaceae</taxon>
        <taxon>Microthyrium</taxon>
    </lineage>
</organism>
<evidence type="ECO:0000256" key="4">
    <source>
        <dbReference type="ARBA" id="ARBA00022729"/>
    </source>
</evidence>
<keyword evidence="13" id="KW-1185">Reference proteome</keyword>
<dbReference type="InterPro" id="IPR031330">
    <property type="entry name" value="Gly_Hdrlase_35_cat"/>
</dbReference>
<dbReference type="Pfam" id="PF13364">
    <property type="entry name" value="BetaGal_ABD2"/>
    <property type="match status" value="2"/>
</dbReference>
<accession>A0A6A6UQ99</accession>
<protein>
    <recommendedName>
        <fullName evidence="3 8">Beta-galactosidase</fullName>
        <ecNumber evidence="3 8">3.2.1.23</ecNumber>
    </recommendedName>
</protein>
<evidence type="ECO:0000313" key="12">
    <source>
        <dbReference type="EMBL" id="KAF2673094.1"/>
    </source>
</evidence>
<evidence type="ECO:0000256" key="1">
    <source>
        <dbReference type="ARBA" id="ARBA00001412"/>
    </source>
</evidence>
<dbReference type="Gene3D" id="2.102.20.10">
    <property type="entry name" value="Beta-galactosidase, domain 2"/>
    <property type="match status" value="1"/>
</dbReference>
<evidence type="ECO:0000256" key="7">
    <source>
        <dbReference type="ARBA" id="ARBA00023295"/>
    </source>
</evidence>
<gene>
    <name evidence="12" type="ORF">BT63DRAFT_383003</name>
</gene>
<evidence type="ECO:0000256" key="5">
    <source>
        <dbReference type="ARBA" id="ARBA00022801"/>
    </source>
</evidence>
<dbReference type="Gene3D" id="2.60.390.10">
    <property type="entry name" value="Beta-galactosidase, domain 3"/>
    <property type="match status" value="1"/>
</dbReference>
<dbReference type="GO" id="GO:0005975">
    <property type="term" value="P:carbohydrate metabolic process"/>
    <property type="evidence" value="ECO:0007669"/>
    <property type="project" value="InterPro"/>
</dbReference>
<evidence type="ECO:0000313" key="13">
    <source>
        <dbReference type="Proteomes" id="UP000799302"/>
    </source>
</evidence>
<evidence type="ECO:0000256" key="10">
    <source>
        <dbReference type="SAM" id="SignalP"/>
    </source>
</evidence>
<dbReference type="GO" id="GO:0004565">
    <property type="term" value="F:beta-galactosidase activity"/>
    <property type="evidence" value="ECO:0007669"/>
    <property type="project" value="UniProtKB-EC"/>
</dbReference>
<dbReference type="InterPro" id="IPR018954">
    <property type="entry name" value="Betagal_dom2"/>
</dbReference>
<keyword evidence="5 8" id="KW-0378">Hydrolase</keyword>
<dbReference type="InterPro" id="IPR025972">
    <property type="entry name" value="BetaGal_dom3"/>
</dbReference>
<dbReference type="Pfam" id="PF10435">
    <property type="entry name" value="BetaGal_dom2"/>
    <property type="match status" value="1"/>
</dbReference>
<evidence type="ECO:0000256" key="2">
    <source>
        <dbReference type="ARBA" id="ARBA00009809"/>
    </source>
</evidence>
<dbReference type="EMBL" id="MU004231">
    <property type="protein sequence ID" value="KAF2673094.1"/>
    <property type="molecule type" value="Genomic_DNA"/>
</dbReference>
<dbReference type="OrthoDB" id="1657402at2759"/>